<evidence type="ECO:0000256" key="5">
    <source>
        <dbReference type="ARBA" id="ARBA00022771"/>
    </source>
</evidence>
<evidence type="ECO:0000313" key="15">
    <source>
        <dbReference type="Proteomes" id="UP000001593"/>
    </source>
</evidence>
<feature type="domain" description="RING-CH-type" evidence="13">
    <location>
        <begin position="1"/>
        <end position="53"/>
    </location>
</feature>
<sequence length="154" mass="18171">CRICRDSTAGCDVISPCHCSGTLGRVHVRCLEEWLSASNKNECEICKYEYHLQRTPKTFRQWLKNPRSRTERRYIIGDCACFIILTPLVIAATSLCAQGSFYYFSFGQSWIAAGLMVLCSFLWFVYCFWVTITFRFHRKTWRQWRARNQTVRLL</sequence>
<accession>A7SGD2</accession>
<keyword evidence="3 11" id="KW-0812">Transmembrane</keyword>
<dbReference type="OrthoDB" id="273089at2759"/>
<feature type="transmembrane region" description="Helical" evidence="11">
    <location>
        <begin position="110"/>
        <end position="132"/>
    </location>
</feature>
<evidence type="ECO:0000256" key="7">
    <source>
        <dbReference type="ARBA" id="ARBA00022833"/>
    </source>
</evidence>
<dbReference type="Pfam" id="PF12906">
    <property type="entry name" value="RINGv"/>
    <property type="match status" value="1"/>
</dbReference>
<evidence type="ECO:0000256" key="10">
    <source>
        <dbReference type="PROSITE-ProRule" id="PRU00175"/>
    </source>
</evidence>
<evidence type="ECO:0000256" key="11">
    <source>
        <dbReference type="SAM" id="Phobius"/>
    </source>
</evidence>
<keyword evidence="5 10" id="KW-0863">Zinc-finger</keyword>
<evidence type="ECO:0000259" key="12">
    <source>
        <dbReference type="PROSITE" id="PS50089"/>
    </source>
</evidence>
<name>A7SGD2_NEMVE</name>
<dbReference type="OMA" id="ICHEGNN"/>
<gene>
    <name evidence="14" type="ORF">NEMVEDRAFT_v1g25775</name>
</gene>
<dbReference type="PANTHER" id="PTHR46065:SF3">
    <property type="entry name" value="FI20425P1"/>
    <property type="match status" value="1"/>
</dbReference>
<dbReference type="InterPro" id="IPR013083">
    <property type="entry name" value="Znf_RING/FYVE/PHD"/>
</dbReference>
<dbReference type="SUPFAM" id="SSF57850">
    <property type="entry name" value="RING/U-box"/>
    <property type="match status" value="1"/>
</dbReference>
<keyword evidence="9 11" id="KW-0472">Membrane</keyword>
<organism evidence="14 15">
    <name type="scientific">Nematostella vectensis</name>
    <name type="common">Starlet sea anemone</name>
    <dbReference type="NCBI Taxonomy" id="45351"/>
    <lineage>
        <taxon>Eukaryota</taxon>
        <taxon>Metazoa</taxon>
        <taxon>Cnidaria</taxon>
        <taxon>Anthozoa</taxon>
        <taxon>Hexacorallia</taxon>
        <taxon>Actiniaria</taxon>
        <taxon>Edwardsiidae</taxon>
        <taxon>Nematostella</taxon>
    </lineage>
</organism>
<reference evidence="14 15" key="1">
    <citation type="journal article" date="2007" name="Science">
        <title>Sea anemone genome reveals ancestral eumetazoan gene repertoire and genomic organization.</title>
        <authorList>
            <person name="Putnam N.H."/>
            <person name="Srivastava M."/>
            <person name="Hellsten U."/>
            <person name="Dirks B."/>
            <person name="Chapman J."/>
            <person name="Salamov A."/>
            <person name="Terry A."/>
            <person name="Shapiro H."/>
            <person name="Lindquist E."/>
            <person name="Kapitonov V.V."/>
            <person name="Jurka J."/>
            <person name="Genikhovich G."/>
            <person name="Grigoriev I.V."/>
            <person name="Lucas S.M."/>
            <person name="Steele R.E."/>
            <person name="Finnerty J.R."/>
            <person name="Technau U."/>
            <person name="Martindale M.Q."/>
            <person name="Rokhsar D.S."/>
        </authorList>
    </citation>
    <scope>NUCLEOTIDE SEQUENCE [LARGE SCALE GENOMIC DNA]</scope>
    <source>
        <strain evidence="15">CH2 X CH6</strain>
    </source>
</reference>
<feature type="non-terminal residue" evidence="14">
    <location>
        <position position="154"/>
    </location>
</feature>
<dbReference type="GO" id="GO:0008270">
    <property type="term" value="F:zinc ion binding"/>
    <property type="evidence" value="ECO:0007669"/>
    <property type="project" value="UniProtKB-KW"/>
</dbReference>
<feature type="domain" description="RING-type" evidence="12">
    <location>
        <begin position="1"/>
        <end position="47"/>
    </location>
</feature>
<dbReference type="InParanoid" id="A7SGD2"/>
<evidence type="ECO:0000256" key="6">
    <source>
        <dbReference type="ARBA" id="ARBA00022786"/>
    </source>
</evidence>
<dbReference type="FunCoup" id="A7SGD2">
    <property type="interactions" value="5"/>
</dbReference>
<dbReference type="PhylomeDB" id="A7SGD2"/>
<feature type="non-terminal residue" evidence="14">
    <location>
        <position position="1"/>
    </location>
</feature>
<dbReference type="GO" id="GO:0004842">
    <property type="term" value="F:ubiquitin-protein transferase activity"/>
    <property type="evidence" value="ECO:0000318"/>
    <property type="project" value="GO_Central"/>
</dbReference>
<evidence type="ECO:0000256" key="1">
    <source>
        <dbReference type="ARBA" id="ARBA00004141"/>
    </source>
</evidence>
<keyword evidence="7" id="KW-0862">Zinc</keyword>
<evidence type="ECO:0000259" key="13">
    <source>
        <dbReference type="PROSITE" id="PS51292"/>
    </source>
</evidence>
<evidence type="ECO:0000256" key="3">
    <source>
        <dbReference type="ARBA" id="ARBA00022692"/>
    </source>
</evidence>
<protein>
    <submittedName>
        <fullName evidence="14">Uncharacterized protein</fullName>
    </submittedName>
</protein>
<keyword evidence="4" id="KW-0479">Metal-binding</keyword>
<dbReference type="EMBL" id="DS469651">
    <property type="protein sequence ID" value="EDO37249.1"/>
    <property type="molecule type" value="Genomic_DNA"/>
</dbReference>
<evidence type="ECO:0000256" key="4">
    <source>
        <dbReference type="ARBA" id="ARBA00022723"/>
    </source>
</evidence>
<dbReference type="GO" id="GO:0016020">
    <property type="term" value="C:membrane"/>
    <property type="evidence" value="ECO:0007669"/>
    <property type="project" value="UniProtKB-SubCell"/>
</dbReference>
<evidence type="ECO:0000313" key="14">
    <source>
        <dbReference type="EMBL" id="EDO37249.1"/>
    </source>
</evidence>
<dbReference type="GO" id="GO:0016567">
    <property type="term" value="P:protein ubiquitination"/>
    <property type="evidence" value="ECO:0000318"/>
    <property type="project" value="GO_Central"/>
</dbReference>
<evidence type="ECO:0000256" key="2">
    <source>
        <dbReference type="ARBA" id="ARBA00022679"/>
    </source>
</evidence>
<keyword evidence="15" id="KW-1185">Reference proteome</keyword>
<evidence type="ECO:0000256" key="8">
    <source>
        <dbReference type="ARBA" id="ARBA00022989"/>
    </source>
</evidence>
<dbReference type="PANTHER" id="PTHR46065">
    <property type="entry name" value="E3 UBIQUITIN-PROTEIN LIGASE MARCH 2/3 FAMILY MEMBER"/>
    <property type="match status" value="1"/>
</dbReference>
<dbReference type="SMART" id="SM00744">
    <property type="entry name" value="RINGv"/>
    <property type="match status" value="1"/>
</dbReference>
<keyword evidence="8 11" id="KW-1133">Transmembrane helix</keyword>
<dbReference type="eggNOG" id="KOG1609">
    <property type="taxonomic scope" value="Eukaryota"/>
</dbReference>
<dbReference type="AlphaFoldDB" id="A7SGD2"/>
<keyword evidence="6" id="KW-0833">Ubl conjugation pathway</keyword>
<evidence type="ECO:0000256" key="9">
    <source>
        <dbReference type="ARBA" id="ARBA00023136"/>
    </source>
</evidence>
<comment type="subcellular location">
    <subcellularLocation>
        <location evidence="1">Membrane</location>
        <topology evidence="1">Multi-pass membrane protein</topology>
    </subcellularLocation>
</comment>
<dbReference type="KEGG" id="nve:5508720"/>
<proteinExistence type="predicted"/>
<dbReference type="InterPro" id="IPR001841">
    <property type="entry name" value="Znf_RING"/>
</dbReference>
<dbReference type="Proteomes" id="UP000001593">
    <property type="component" value="Unassembled WGS sequence"/>
</dbReference>
<dbReference type="STRING" id="45351.A7SGD2"/>
<keyword evidence="2" id="KW-0808">Transferase</keyword>
<dbReference type="HOGENOM" id="CLU_096532_1_1_1"/>
<dbReference type="PROSITE" id="PS51292">
    <property type="entry name" value="ZF_RING_CH"/>
    <property type="match status" value="1"/>
</dbReference>
<dbReference type="InterPro" id="IPR011016">
    <property type="entry name" value="Znf_RING-CH"/>
</dbReference>
<dbReference type="PROSITE" id="PS50089">
    <property type="entry name" value="ZF_RING_2"/>
    <property type="match status" value="1"/>
</dbReference>
<feature type="transmembrane region" description="Helical" evidence="11">
    <location>
        <begin position="74"/>
        <end position="104"/>
    </location>
</feature>
<dbReference type="Gene3D" id="3.30.40.10">
    <property type="entry name" value="Zinc/RING finger domain, C3HC4 (zinc finger)"/>
    <property type="match status" value="1"/>
</dbReference>